<feature type="transmembrane region" description="Helical" evidence="1">
    <location>
        <begin position="93"/>
        <end position="113"/>
    </location>
</feature>
<keyword evidence="1" id="KW-1133">Transmembrane helix</keyword>
<dbReference type="AlphaFoldDB" id="A0A5B7SNV9"/>
<dbReference type="KEGG" id="asag:FGM00_00675"/>
<evidence type="ECO:0000256" key="1">
    <source>
        <dbReference type="SAM" id="Phobius"/>
    </source>
</evidence>
<keyword evidence="1" id="KW-0472">Membrane</keyword>
<evidence type="ECO:0000313" key="2">
    <source>
        <dbReference type="EMBL" id="QCW98707.1"/>
    </source>
</evidence>
<gene>
    <name evidence="2" type="ORF">FGM00_00675</name>
</gene>
<keyword evidence="3" id="KW-1185">Reference proteome</keyword>
<name>A0A5B7SNV9_9FLAO</name>
<feature type="transmembrane region" description="Helical" evidence="1">
    <location>
        <begin position="68"/>
        <end position="87"/>
    </location>
</feature>
<dbReference type="RefSeq" id="WP_138851062.1">
    <property type="nucleotide sequence ID" value="NZ_CP040710.1"/>
</dbReference>
<organism evidence="2 3">
    <name type="scientific">Aggregatimonas sangjinii</name>
    <dbReference type="NCBI Taxonomy" id="2583587"/>
    <lineage>
        <taxon>Bacteria</taxon>
        <taxon>Pseudomonadati</taxon>
        <taxon>Bacteroidota</taxon>
        <taxon>Flavobacteriia</taxon>
        <taxon>Flavobacteriales</taxon>
        <taxon>Flavobacteriaceae</taxon>
        <taxon>Aggregatimonas</taxon>
    </lineage>
</organism>
<evidence type="ECO:0008006" key="4">
    <source>
        <dbReference type="Google" id="ProtNLM"/>
    </source>
</evidence>
<dbReference type="Proteomes" id="UP000310017">
    <property type="component" value="Chromosome"/>
</dbReference>
<proteinExistence type="predicted"/>
<keyword evidence="1" id="KW-0812">Transmembrane</keyword>
<reference evidence="2 3" key="1">
    <citation type="submission" date="2019-05" db="EMBL/GenBank/DDBJ databases">
        <title>Genome sequencing of F202Z8.</title>
        <authorList>
            <person name="Kwon Y.M."/>
        </authorList>
    </citation>
    <scope>NUCLEOTIDE SEQUENCE [LARGE SCALE GENOMIC DNA]</scope>
    <source>
        <strain evidence="2 3">F202Z8</strain>
    </source>
</reference>
<accession>A0A5B7SNV9</accession>
<sequence>MDIESIEAFFKTSVYGQIIIGALGSGIIVIIENIVKSIRKTGKRSNGFGGNRKMFVEMMVLNPKFLEYSKFMATIKIIVAIGVYIVSMLERNSFYFTLFISVSSFYLLYGAILETHSCHIAMLRLVGIYNDENKEKFVGTMLDDLSELNDKERTDLETHRKESDS</sequence>
<feature type="transmembrane region" description="Helical" evidence="1">
    <location>
        <begin position="14"/>
        <end position="35"/>
    </location>
</feature>
<protein>
    <recommendedName>
        <fullName evidence="4">DUF2721 domain-containing protein</fullName>
    </recommendedName>
</protein>
<evidence type="ECO:0000313" key="3">
    <source>
        <dbReference type="Proteomes" id="UP000310017"/>
    </source>
</evidence>
<dbReference type="EMBL" id="CP040710">
    <property type="protein sequence ID" value="QCW98707.1"/>
    <property type="molecule type" value="Genomic_DNA"/>
</dbReference>